<feature type="transmembrane region" description="Helical" evidence="6">
    <location>
        <begin position="344"/>
        <end position="363"/>
    </location>
</feature>
<evidence type="ECO:0000256" key="6">
    <source>
        <dbReference type="SAM" id="Phobius"/>
    </source>
</evidence>
<evidence type="ECO:0000256" key="5">
    <source>
        <dbReference type="RuleBase" id="RU003750"/>
    </source>
</evidence>
<dbReference type="PANTHER" id="PTHR10414">
    <property type="entry name" value="ETHANOLAMINEPHOSPHOTRANSFERASE"/>
    <property type="match status" value="1"/>
</dbReference>
<feature type="transmembrane region" description="Helical" evidence="6">
    <location>
        <begin position="48"/>
        <end position="69"/>
    </location>
</feature>
<sequence>MPYLSKQALSGLKHYHYKPGGYTILDNWHQPLWNYAVSCLPTWLAPNVITLIGLSSVMVANLISAYYSPDFQNPVPTWVYFAMAFAGFFYLHMDCLDGKQARRTGSSSPLGQLFDHGCDSLVVQLVVSQLMVSLGMSPDWRLVLGNLVVFTPFVLAHWEEYHTGHMVYGNGLWGVTEANYAVVLLHAAAGVLGPDFWARTPLAGVAARLALTPAVASRLPAGLLPGLARLPLNACAVLALGGMGCLMVGEQLGRVFFPCPRLAAERAAAAAEAGDHRQFGRGVAASHLAQIASTLGLGAALVALPAGAGGPVRLRMAAFGTAYALQLTRLIMAHMAKEPFRVAGWPLAAMGLQVANGLLPGAGPLLRPAPLAAAVAAVVVAGYIHYVVSVIREVCAYLGIRALTITPKLEAGKAA</sequence>
<comment type="subcellular location">
    <subcellularLocation>
        <location evidence="1">Membrane</location>
    </subcellularLocation>
</comment>
<keyword evidence="3 5" id="KW-0808">Transferase</keyword>
<dbReference type="InterPro" id="IPR014472">
    <property type="entry name" value="CHOPT"/>
</dbReference>
<dbReference type="GO" id="GO:0008654">
    <property type="term" value="P:phospholipid biosynthetic process"/>
    <property type="evidence" value="ECO:0007669"/>
    <property type="project" value="InterPro"/>
</dbReference>
<organism evidence="7">
    <name type="scientific">Auxenochlorella protothecoides</name>
    <name type="common">Green microalga</name>
    <name type="synonym">Chlorella protothecoides</name>
    <dbReference type="NCBI Taxonomy" id="3075"/>
    <lineage>
        <taxon>Eukaryota</taxon>
        <taxon>Viridiplantae</taxon>
        <taxon>Chlorophyta</taxon>
        <taxon>core chlorophytes</taxon>
        <taxon>Trebouxiophyceae</taxon>
        <taxon>Chlorellales</taxon>
        <taxon>Chlorellaceae</taxon>
        <taxon>Auxenochlorella</taxon>
    </lineage>
</organism>
<dbReference type="Pfam" id="PF01066">
    <property type="entry name" value="CDP-OH_P_transf"/>
    <property type="match status" value="1"/>
</dbReference>
<dbReference type="PROSITE" id="PS00379">
    <property type="entry name" value="CDP_ALCOHOL_P_TRANSF"/>
    <property type="match status" value="1"/>
</dbReference>
<gene>
    <name evidence="7" type="ORF">g.13058</name>
</gene>
<dbReference type="InterPro" id="IPR048254">
    <property type="entry name" value="CDP_ALCOHOL_P_TRANSF_CS"/>
</dbReference>
<keyword evidence="4 6" id="KW-0472">Membrane</keyword>
<dbReference type="Gene3D" id="1.20.120.1760">
    <property type="match status" value="1"/>
</dbReference>
<dbReference type="GO" id="GO:0016780">
    <property type="term" value="F:phosphotransferase activity, for other substituted phosphate groups"/>
    <property type="evidence" value="ECO:0007669"/>
    <property type="project" value="InterPro"/>
</dbReference>
<feature type="transmembrane region" description="Helical" evidence="6">
    <location>
        <begin position="75"/>
        <end position="93"/>
    </location>
</feature>
<name>A0A1D2A7Q5_AUXPR</name>
<dbReference type="PANTHER" id="PTHR10414:SF37">
    <property type="entry name" value="BB IN A BOXCAR, ISOFORM C"/>
    <property type="match status" value="1"/>
</dbReference>
<dbReference type="InterPro" id="IPR043130">
    <property type="entry name" value="CDP-OH_PTrfase_TM_dom"/>
</dbReference>
<evidence type="ECO:0000256" key="3">
    <source>
        <dbReference type="ARBA" id="ARBA00022679"/>
    </source>
</evidence>
<dbReference type="PIRSF" id="PIRSF015665">
    <property type="entry name" value="CHOPT"/>
    <property type="match status" value="1"/>
</dbReference>
<proteinExistence type="inferred from homology"/>
<evidence type="ECO:0000313" key="7">
    <source>
        <dbReference type="EMBL" id="JAT75242.1"/>
    </source>
</evidence>
<keyword evidence="6" id="KW-0812">Transmembrane</keyword>
<evidence type="ECO:0000256" key="2">
    <source>
        <dbReference type="ARBA" id="ARBA00010441"/>
    </source>
</evidence>
<evidence type="ECO:0000256" key="4">
    <source>
        <dbReference type="ARBA" id="ARBA00023136"/>
    </source>
</evidence>
<keyword evidence="6" id="KW-1133">Transmembrane helix</keyword>
<accession>A0A1D2A7Q5</accession>
<dbReference type="GO" id="GO:0016020">
    <property type="term" value="C:membrane"/>
    <property type="evidence" value="ECO:0007669"/>
    <property type="project" value="UniProtKB-SubCell"/>
</dbReference>
<comment type="similarity">
    <text evidence="2 5">Belongs to the CDP-alcohol phosphatidyltransferase class-I family.</text>
</comment>
<protein>
    <submittedName>
        <fullName evidence="7">Uncharacterized protein</fullName>
    </submittedName>
</protein>
<feature type="transmembrane region" description="Helical" evidence="6">
    <location>
        <begin position="369"/>
        <end position="391"/>
    </location>
</feature>
<reference evidence="7" key="1">
    <citation type="submission" date="2015-08" db="EMBL/GenBank/DDBJ databases">
        <authorList>
            <person name="Babu N.S."/>
            <person name="Beckwith C.J."/>
            <person name="Beseler K.G."/>
            <person name="Brison A."/>
            <person name="Carone J.V."/>
            <person name="Caskin T.P."/>
            <person name="Diamond M."/>
            <person name="Durham M.E."/>
            <person name="Foxe J.M."/>
            <person name="Go M."/>
            <person name="Henderson B.A."/>
            <person name="Jones I.B."/>
            <person name="McGettigan J.A."/>
            <person name="Micheletti S.J."/>
            <person name="Nasrallah M.E."/>
            <person name="Ortiz D."/>
            <person name="Piller C.R."/>
            <person name="Privatt S.R."/>
            <person name="Schneider S.L."/>
            <person name="Sharp S."/>
            <person name="Smith T.C."/>
            <person name="Stanton J.D."/>
            <person name="Ullery H.E."/>
            <person name="Wilson R.J."/>
            <person name="Serrano M.G."/>
            <person name="Buck G."/>
            <person name="Lee V."/>
            <person name="Wang Y."/>
            <person name="Carvalho R."/>
            <person name="Voegtly L."/>
            <person name="Shi R."/>
            <person name="Duckworth R."/>
            <person name="Johnson A."/>
            <person name="Loviza R."/>
            <person name="Walstead R."/>
            <person name="Shah Z."/>
            <person name="Kiflezghi M."/>
            <person name="Wade K."/>
            <person name="Ball S.L."/>
            <person name="Bradley K.W."/>
            <person name="Asai D.J."/>
            <person name="Bowman C.A."/>
            <person name="Russell D.A."/>
            <person name="Pope W.H."/>
            <person name="Jacobs-Sera D."/>
            <person name="Hendrix R.W."/>
            <person name="Hatfull G.F."/>
        </authorList>
    </citation>
    <scope>NUCLEOTIDE SEQUENCE</scope>
</reference>
<dbReference type="EMBL" id="GDKF01003380">
    <property type="protein sequence ID" value="JAT75242.1"/>
    <property type="molecule type" value="Transcribed_RNA"/>
</dbReference>
<evidence type="ECO:0000256" key="1">
    <source>
        <dbReference type="ARBA" id="ARBA00004370"/>
    </source>
</evidence>
<dbReference type="AlphaFoldDB" id="A0A1D2A7Q5"/>
<dbReference type="InterPro" id="IPR000462">
    <property type="entry name" value="CDP-OH_P_trans"/>
</dbReference>